<name>A0A9P4XHC8_9HYPO</name>
<proteinExistence type="predicted"/>
<evidence type="ECO:0000256" key="1">
    <source>
        <dbReference type="SAM" id="MobiDB-lite"/>
    </source>
</evidence>
<protein>
    <submittedName>
        <fullName evidence="2">Uncharacterized protein</fullName>
    </submittedName>
</protein>
<comment type="caution">
    <text evidence="2">The sequence shown here is derived from an EMBL/GenBank/DDBJ whole genome shotgun (WGS) entry which is preliminary data.</text>
</comment>
<keyword evidence="3" id="KW-1185">Reference proteome</keyword>
<reference evidence="2 3" key="1">
    <citation type="submission" date="2018-06" db="EMBL/GenBank/DDBJ databases">
        <title>Genome analysis of cellulolytic fungus Trichoderma lentiforme CFAM-422.</title>
        <authorList>
            <person name="Steindorff A.S."/>
            <person name="Formighieri E.F."/>
            <person name="Midorikawa G.E.O."/>
            <person name="Tamietti M.S."/>
            <person name="Ramos E.Z."/>
            <person name="Silva A.S."/>
            <person name="Bon E.P.S."/>
            <person name="Mendes T.D."/>
            <person name="Damaso M.C.T."/>
            <person name="Favaro L.C.L."/>
        </authorList>
    </citation>
    <scope>NUCLEOTIDE SEQUENCE [LARGE SCALE GENOMIC DNA]</scope>
    <source>
        <strain evidence="2 3">CFAM-422</strain>
    </source>
</reference>
<organism evidence="2 3">
    <name type="scientific">Trichoderma lentiforme</name>
    <dbReference type="NCBI Taxonomy" id="1567552"/>
    <lineage>
        <taxon>Eukaryota</taxon>
        <taxon>Fungi</taxon>
        <taxon>Dikarya</taxon>
        <taxon>Ascomycota</taxon>
        <taxon>Pezizomycotina</taxon>
        <taxon>Sordariomycetes</taxon>
        <taxon>Hypocreomycetidae</taxon>
        <taxon>Hypocreales</taxon>
        <taxon>Hypocreaceae</taxon>
        <taxon>Trichoderma</taxon>
    </lineage>
</organism>
<accession>A0A9P4XHC8</accession>
<gene>
    <name evidence="2" type="ORF">CFAM422_005914</name>
</gene>
<feature type="region of interest" description="Disordered" evidence="1">
    <location>
        <begin position="84"/>
        <end position="103"/>
    </location>
</feature>
<dbReference type="EMBL" id="QLNT01000009">
    <property type="protein sequence ID" value="KAF3072232.1"/>
    <property type="molecule type" value="Genomic_DNA"/>
</dbReference>
<evidence type="ECO:0000313" key="3">
    <source>
        <dbReference type="Proteomes" id="UP000801864"/>
    </source>
</evidence>
<evidence type="ECO:0000313" key="2">
    <source>
        <dbReference type="EMBL" id="KAF3072232.1"/>
    </source>
</evidence>
<dbReference type="AlphaFoldDB" id="A0A9P4XHC8"/>
<dbReference type="Proteomes" id="UP000801864">
    <property type="component" value="Unassembled WGS sequence"/>
</dbReference>
<sequence>MARETPALALIGMSSRKRTSRGLGQARCINPRVATWPDLLMAPNLRIQRLESVASQEMQTLQGPKCWSKSRHLLLLADIRKPPFTMADRGKSDRGTQMRQGPKCRAVQAALDETRKRGLASQLGPTQSSELPSPFRAFEAALAQFLRKFGRSPMIGQMPSPKSQ</sequence>